<keyword evidence="2" id="KW-0479">Metal-binding</keyword>
<sequence length="116" mass="13660">MGDLRERCGIICDDNFYEIKNISDNDYEFVCDPIYLYNVLKEHCNYQIKYIVHTHSENCLPSIKDIESMKIWKIPWIIIGSKCIKAFVYSDGSITEINVNAFLSQELYNLIMKLLH</sequence>
<dbReference type="EMBL" id="AP025226">
    <property type="protein sequence ID" value="BDB97022.1"/>
    <property type="molecule type" value="Genomic_DNA"/>
</dbReference>
<reference evidence="6 7" key="1">
    <citation type="journal article" date="2022" name="Microbiol. Resour. Announc.">
        <title>Complete Genome Sequence of the Hyperthermophilic and Acidophilic Archaeon Saccharolobus caldissimus Strain HS-3T.</title>
        <authorList>
            <person name="Sakai H.D."/>
            <person name="Kurosawa N."/>
        </authorList>
    </citation>
    <scope>NUCLEOTIDE SEQUENCE [LARGE SCALE GENOMIC DNA]</scope>
    <source>
        <strain evidence="6 7">JCM32116</strain>
    </source>
</reference>
<evidence type="ECO:0000256" key="1">
    <source>
        <dbReference type="ARBA" id="ARBA00022670"/>
    </source>
</evidence>
<keyword evidence="4" id="KW-0862">Zinc</keyword>
<dbReference type="GO" id="GO:0008270">
    <property type="term" value="F:zinc ion binding"/>
    <property type="evidence" value="ECO:0007669"/>
    <property type="project" value="TreeGrafter"/>
</dbReference>
<evidence type="ECO:0000256" key="2">
    <source>
        <dbReference type="ARBA" id="ARBA00022723"/>
    </source>
</evidence>
<accession>A0AAQ4CMJ1</accession>
<dbReference type="GO" id="GO:0006508">
    <property type="term" value="P:proteolysis"/>
    <property type="evidence" value="ECO:0007669"/>
    <property type="project" value="UniProtKB-KW"/>
</dbReference>
<dbReference type="PANTHER" id="PTHR34858:SF1">
    <property type="entry name" value="CYSO-CYSTEINE PEPTIDASE"/>
    <property type="match status" value="1"/>
</dbReference>
<gene>
    <name evidence="6" type="ORF">SACC_00390</name>
</gene>
<name>A0AAQ4CMJ1_9CREN</name>
<keyword evidence="5" id="KW-0482">Metalloprotease</keyword>
<protein>
    <submittedName>
        <fullName evidence="6">Uncharacterized protein</fullName>
    </submittedName>
</protein>
<dbReference type="SUPFAM" id="SSF102712">
    <property type="entry name" value="JAB1/MPN domain"/>
    <property type="match status" value="1"/>
</dbReference>
<organism evidence="6 7">
    <name type="scientific">Saccharolobus caldissimus</name>
    <dbReference type="NCBI Taxonomy" id="1702097"/>
    <lineage>
        <taxon>Archaea</taxon>
        <taxon>Thermoproteota</taxon>
        <taxon>Thermoprotei</taxon>
        <taxon>Sulfolobales</taxon>
        <taxon>Sulfolobaceae</taxon>
        <taxon>Saccharolobus</taxon>
    </lineage>
</organism>
<dbReference type="InterPro" id="IPR051929">
    <property type="entry name" value="VirAsm_ModProt"/>
</dbReference>
<evidence type="ECO:0000256" key="4">
    <source>
        <dbReference type="ARBA" id="ARBA00022833"/>
    </source>
</evidence>
<evidence type="ECO:0000256" key="3">
    <source>
        <dbReference type="ARBA" id="ARBA00022801"/>
    </source>
</evidence>
<dbReference type="AlphaFoldDB" id="A0AAQ4CMJ1"/>
<proteinExistence type="predicted"/>
<keyword evidence="7" id="KW-1185">Reference proteome</keyword>
<keyword evidence="3" id="KW-0378">Hydrolase</keyword>
<evidence type="ECO:0000313" key="7">
    <source>
        <dbReference type="Proteomes" id="UP001319921"/>
    </source>
</evidence>
<dbReference type="PANTHER" id="PTHR34858">
    <property type="entry name" value="CYSO-CYSTEINE PEPTIDASE"/>
    <property type="match status" value="1"/>
</dbReference>
<evidence type="ECO:0000256" key="5">
    <source>
        <dbReference type="ARBA" id="ARBA00023049"/>
    </source>
</evidence>
<dbReference type="Gene3D" id="3.40.140.10">
    <property type="entry name" value="Cytidine Deaminase, domain 2"/>
    <property type="match status" value="1"/>
</dbReference>
<evidence type="ECO:0000313" key="6">
    <source>
        <dbReference type="EMBL" id="BDB97022.1"/>
    </source>
</evidence>
<dbReference type="Proteomes" id="UP001319921">
    <property type="component" value="Chromosome"/>
</dbReference>
<dbReference type="GO" id="GO:0008235">
    <property type="term" value="F:metalloexopeptidase activity"/>
    <property type="evidence" value="ECO:0007669"/>
    <property type="project" value="TreeGrafter"/>
</dbReference>
<keyword evidence="1" id="KW-0645">Protease</keyword>
<dbReference type="KEGG" id="scas:SACC_00390"/>